<dbReference type="RefSeq" id="WP_175152958.1">
    <property type="nucleotide sequence ID" value="NZ_CADIKK010000038.1"/>
</dbReference>
<dbReference type="EMBL" id="CADIKK010000038">
    <property type="protein sequence ID" value="CAB3804211.1"/>
    <property type="molecule type" value="Genomic_DNA"/>
</dbReference>
<sequence>MKDILDLESEELEERMAKMCDQVMDALLDGYPALSRLQFARTRMGTTHESFIVLDALPTVVRNAFTQNFTCAACLIQTKWKLARHADWEKWVEQLKAGTYAPAGDLQQNAEQAQ</sequence>
<dbReference type="Proteomes" id="UP000494365">
    <property type="component" value="Unassembled WGS sequence"/>
</dbReference>
<name>A0A6S7DFR5_9BURK</name>
<reference evidence="1 2" key="1">
    <citation type="submission" date="2020-04" db="EMBL/GenBank/DDBJ databases">
        <authorList>
            <person name="De Canck E."/>
        </authorList>
    </citation>
    <scope>NUCLEOTIDE SEQUENCE [LARGE SCALE GENOMIC DNA]</scope>
    <source>
        <strain evidence="1 2">LMG 28614</strain>
    </source>
</reference>
<dbReference type="AlphaFoldDB" id="A0A6S7DFR5"/>
<evidence type="ECO:0000313" key="2">
    <source>
        <dbReference type="Proteomes" id="UP000494365"/>
    </source>
</evidence>
<evidence type="ECO:0000313" key="1">
    <source>
        <dbReference type="EMBL" id="CAB3804211.1"/>
    </source>
</evidence>
<proteinExistence type="predicted"/>
<keyword evidence="2" id="KW-1185">Reference proteome</keyword>
<accession>A0A6S7DFR5</accession>
<protein>
    <submittedName>
        <fullName evidence="1">Uncharacterized protein</fullName>
    </submittedName>
</protein>
<gene>
    <name evidence="1" type="ORF">LMG28614_05981</name>
</gene>
<organism evidence="1 2">
    <name type="scientific">Paraburkholderia ultramafica</name>
    <dbReference type="NCBI Taxonomy" id="1544867"/>
    <lineage>
        <taxon>Bacteria</taxon>
        <taxon>Pseudomonadati</taxon>
        <taxon>Pseudomonadota</taxon>
        <taxon>Betaproteobacteria</taxon>
        <taxon>Burkholderiales</taxon>
        <taxon>Burkholderiaceae</taxon>
        <taxon>Paraburkholderia</taxon>
    </lineage>
</organism>